<proteinExistence type="predicted"/>
<dbReference type="SUPFAM" id="SSF53756">
    <property type="entry name" value="UDP-Glycosyltransferase/glycogen phosphorylase"/>
    <property type="match status" value="1"/>
</dbReference>
<feature type="domain" description="Glycosyl transferase family 1" evidence="2">
    <location>
        <begin position="208"/>
        <end position="357"/>
    </location>
</feature>
<dbReference type="Pfam" id="PF00534">
    <property type="entry name" value="Glycos_transf_1"/>
    <property type="match status" value="1"/>
</dbReference>
<evidence type="ECO:0000256" key="1">
    <source>
        <dbReference type="ARBA" id="ARBA00022679"/>
    </source>
</evidence>
<accession>A0A382K1Z6</accession>
<dbReference type="CDD" id="cd03809">
    <property type="entry name" value="GT4_MtfB-like"/>
    <property type="match status" value="1"/>
</dbReference>
<dbReference type="AlphaFoldDB" id="A0A382K1Z6"/>
<organism evidence="3">
    <name type="scientific">marine metagenome</name>
    <dbReference type="NCBI Taxonomy" id="408172"/>
    <lineage>
        <taxon>unclassified sequences</taxon>
        <taxon>metagenomes</taxon>
        <taxon>ecological metagenomes</taxon>
    </lineage>
</organism>
<dbReference type="EMBL" id="UINC01077428">
    <property type="protein sequence ID" value="SVC17543.1"/>
    <property type="molecule type" value="Genomic_DNA"/>
</dbReference>
<name>A0A382K1Z6_9ZZZZ</name>
<dbReference type="GO" id="GO:0009103">
    <property type="term" value="P:lipopolysaccharide biosynthetic process"/>
    <property type="evidence" value="ECO:0007669"/>
    <property type="project" value="TreeGrafter"/>
</dbReference>
<dbReference type="PANTHER" id="PTHR46401:SF2">
    <property type="entry name" value="GLYCOSYLTRANSFERASE WBBK-RELATED"/>
    <property type="match status" value="1"/>
</dbReference>
<gene>
    <name evidence="3" type="ORF">METZ01_LOCUS270397</name>
</gene>
<keyword evidence="1" id="KW-0808">Transferase</keyword>
<dbReference type="PANTHER" id="PTHR46401">
    <property type="entry name" value="GLYCOSYLTRANSFERASE WBBK-RELATED"/>
    <property type="match status" value="1"/>
</dbReference>
<protein>
    <recommendedName>
        <fullName evidence="2">Glycosyl transferase family 1 domain-containing protein</fullName>
    </recommendedName>
</protein>
<dbReference type="InterPro" id="IPR001296">
    <property type="entry name" value="Glyco_trans_1"/>
</dbReference>
<dbReference type="Gene3D" id="3.40.50.2000">
    <property type="entry name" value="Glycogen Phosphorylase B"/>
    <property type="match status" value="2"/>
</dbReference>
<evidence type="ECO:0000313" key="3">
    <source>
        <dbReference type="EMBL" id="SVC17543.1"/>
    </source>
</evidence>
<sequence length="393" mass="44899">MTKNNRCTCGLIIGIDASNLREGGGMTHLGEMLRYSKLEEFSIHRVIVWGGKKTLEMLWDRPWLSKIFSPEIDHGWFSRICWQKYKLPKLVSAAECNILFVPGGSHSGFFQPVVTLSQNLLPFEWREMFRYGCSWMTLRLVLLRWVQSRSFRSSDGVIFLTHYAKQRVLQSLGKIEAKTIIIPHGLNSRFQMKPKVQKPICEYSEARPFKLLYVSPIDQYKHQWHVVEAVFRLRQEGLPLVLDLVGPAYPPAFSRLKESMGKLTSADDWIFCLGEIPYEDLHHLYAQADLGIFASSCENLPNILIEKMAMGLPIACSNRGPMPEILGEAGEYFDPEQPIDISRALRVLINSAKLRKEKAIAGHHLAKGYSWESCANDTFAFLSEVAKRYKNGE</sequence>
<evidence type="ECO:0000259" key="2">
    <source>
        <dbReference type="Pfam" id="PF00534"/>
    </source>
</evidence>
<reference evidence="3" key="1">
    <citation type="submission" date="2018-05" db="EMBL/GenBank/DDBJ databases">
        <authorList>
            <person name="Lanie J.A."/>
            <person name="Ng W.-L."/>
            <person name="Kazmierczak K.M."/>
            <person name="Andrzejewski T.M."/>
            <person name="Davidsen T.M."/>
            <person name="Wayne K.J."/>
            <person name="Tettelin H."/>
            <person name="Glass J.I."/>
            <person name="Rusch D."/>
            <person name="Podicherti R."/>
            <person name="Tsui H.-C.T."/>
            <person name="Winkler M.E."/>
        </authorList>
    </citation>
    <scope>NUCLEOTIDE SEQUENCE</scope>
</reference>
<dbReference type="GO" id="GO:0016757">
    <property type="term" value="F:glycosyltransferase activity"/>
    <property type="evidence" value="ECO:0007669"/>
    <property type="project" value="InterPro"/>
</dbReference>